<dbReference type="Pfam" id="PF13338">
    <property type="entry name" value="AbiEi_4"/>
    <property type="match status" value="1"/>
</dbReference>
<keyword evidence="3" id="KW-1185">Reference proteome</keyword>
<dbReference type="InterPro" id="IPR025159">
    <property type="entry name" value="AbiEi_N"/>
</dbReference>
<accession>A0ABQ3WZY4</accession>
<dbReference type="Proteomes" id="UP000612282">
    <property type="component" value="Unassembled WGS sequence"/>
</dbReference>
<dbReference type="EMBL" id="BOMG01000004">
    <property type="protein sequence ID" value="GID51758.1"/>
    <property type="molecule type" value="Genomic_DNA"/>
</dbReference>
<evidence type="ECO:0000313" key="3">
    <source>
        <dbReference type="Proteomes" id="UP000612282"/>
    </source>
</evidence>
<name>A0ABQ3WZY4_9ACTN</name>
<proteinExistence type="predicted"/>
<evidence type="ECO:0000259" key="1">
    <source>
        <dbReference type="Pfam" id="PF13338"/>
    </source>
</evidence>
<comment type="caution">
    <text evidence="2">The sequence shown here is derived from an EMBL/GenBank/DDBJ whole genome shotgun (WGS) entry which is preliminary data.</text>
</comment>
<sequence>MGDFCNAERYIRWMDARRLAILAAMAEQQAGLFSTAQAGAGGITRPALGRLAQAGVITPLRRGIYVLRGNTPGLLDLRAVWLAADPARDPGAEPLDGPVLSHAAAAQVWGAGDLPAWPVDLTVAHRRWSRQQDVRFRVRDLDPADVTVVDGLPVTGPGRTVADLLEDRFGGHDPAHVGKVAADLLAARRDSFAGLSRHLHAKGGRLGLPGADPGPLVLTALLKAAGYDGAAA</sequence>
<gene>
    <name evidence="2" type="ORF">Aco03nite_001620</name>
</gene>
<feature type="domain" description="AbiEi antitoxin N-terminal" evidence="1">
    <location>
        <begin position="23"/>
        <end position="67"/>
    </location>
</feature>
<reference evidence="2 3" key="1">
    <citation type="submission" date="2021-01" db="EMBL/GenBank/DDBJ databases">
        <title>Whole genome shotgun sequence of Actinoplanes couchii NBRC 106145.</title>
        <authorList>
            <person name="Komaki H."/>
            <person name="Tamura T."/>
        </authorList>
    </citation>
    <scope>NUCLEOTIDE SEQUENCE [LARGE SCALE GENOMIC DNA]</scope>
    <source>
        <strain evidence="2 3">NBRC 106145</strain>
    </source>
</reference>
<protein>
    <recommendedName>
        <fullName evidence="1">AbiEi antitoxin N-terminal domain-containing protein</fullName>
    </recommendedName>
</protein>
<evidence type="ECO:0000313" key="2">
    <source>
        <dbReference type="EMBL" id="GID51758.1"/>
    </source>
</evidence>
<organism evidence="2 3">
    <name type="scientific">Actinoplanes couchii</name>
    <dbReference type="NCBI Taxonomy" id="403638"/>
    <lineage>
        <taxon>Bacteria</taxon>
        <taxon>Bacillati</taxon>
        <taxon>Actinomycetota</taxon>
        <taxon>Actinomycetes</taxon>
        <taxon>Micromonosporales</taxon>
        <taxon>Micromonosporaceae</taxon>
        <taxon>Actinoplanes</taxon>
    </lineage>
</organism>